<reference evidence="2 3" key="1">
    <citation type="submission" date="2023-10" db="EMBL/GenBank/DDBJ databases">
        <title>Draft genome sequence of Xylaria bambusicola isolate GMP-LS, the root and basal stem rot pathogen of sugarcane in Indonesia.</title>
        <authorList>
            <person name="Selvaraj P."/>
            <person name="Muralishankar V."/>
            <person name="Muruganantham S."/>
            <person name="Sp S."/>
            <person name="Haryani S."/>
            <person name="Lau K.J.X."/>
            <person name="Naqvi N.I."/>
        </authorList>
    </citation>
    <scope>NUCLEOTIDE SEQUENCE [LARGE SCALE GENOMIC DNA]</scope>
    <source>
        <strain evidence="2">GMP-LS</strain>
    </source>
</reference>
<comment type="caution">
    <text evidence="2">The sequence shown here is derived from an EMBL/GenBank/DDBJ whole genome shotgun (WGS) entry which is preliminary data.</text>
</comment>
<feature type="signal peptide" evidence="1">
    <location>
        <begin position="1"/>
        <end position="19"/>
    </location>
</feature>
<dbReference type="InterPro" id="IPR021986">
    <property type="entry name" value="Spherulin4"/>
</dbReference>
<dbReference type="AlphaFoldDB" id="A0AAN7Z243"/>
<dbReference type="EMBL" id="JAWHQM010000003">
    <property type="protein sequence ID" value="KAK5626347.1"/>
    <property type="molecule type" value="Genomic_DNA"/>
</dbReference>
<keyword evidence="1" id="KW-0732">Signal</keyword>
<dbReference type="Proteomes" id="UP001305414">
    <property type="component" value="Unassembled WGS sequence"/>
</dbReference>
<proteinExistence type="predicted"/>
<organism evidence="2 3">
    <name type="scientific">Xylaria bambusicola</name>
    <dbReference type="NCBI Taxonomy" id="326684"/>
    <lineage>
        <taxon>Eukaryota</taxon>
        <taxon>Fungi</taxon>
        <taxon>Dikarya</taxon>
        <taxon>Ascomycota</taxon>
        <taxon>Pezizomycotina</taxon>
        <taxon>Sordariomycetes</taxon>
        <taxon>Xylariomycetidae</taxon>
        <taxon>Xylariales</taxon>
        <taxon>Xylariaceae</taxon>
        <taxon>Xylaria</taxon>
    </lineage>
</organism>
<name>A0AAN7Z243_9PEZI</name>
<dbReference type="Pfam" id="PF12138">
    <property type="entry name" value="Spherulin4"/>
    <property type="match status" value="1"/>
</dbReference>
<feature type="chain" id="PRO_5042910155" description="Spherulin-4" evidence="1">
    <location>
        <begin position="20"/>
        <end position="278"/>
    </location>
</feature>
<evidence type="ECO:0008006" key="4">
    <source>
        <dbReference type="Google" id="ProtNLM"/>
    </source>
</evidence>
<evidence type="ECO:0000313" key="2">
    <source>
        <dbReference type="EMBL" id="KAK5626347.1"/>
    </source>
</evidence>
<dbReference type="PANTHER" id="PTHR35040">
    <property type="match status" value="1"/>
</dbReference>
<gene>
    <name evidence="2" type="ORF">RRF57_002062</name>
</gene>
<keyword evidence="3" id="KW-1185">Reference proteome</keyword>
<protein>
    <recommendedName>
        <fullName evidence="4">Spherulin-4</fullName>
    </recommendedName>
</protein>
<evidence type="ECO:0000256" key="1">
    <source>
        <dbReference type="SAM" id="SignalP"/>
    </source>
</evidence>
<accession>A0AAN7Z243</accession>
<dbReference type="PANTHER" id="PTHR35040:SF9">
    <property type="entry name" value="4-LIKE CELL SURFACE PROTEIN, PUTATIVE (AFU_ORTHOLOGUE AFUA_4G14080)-RELATED"/>
    <property type="match status" value="1"/>
</dbReference>
<sequence>MSLLRAAASALLAASSVAATGVLLPLYVYPSAEYNDGAANWKPVVDAAAATSNVPWLVVVNPADGPGGTGLPGNDDVNYISGLTQLNALANVQTIGYVHTEYGTSSMDVLQSNITKWASWGSSSSDTAVQGIFFDESSTNSFEYLNTAITFTRTAFGNQQIKTVCNFGSAVKATEFYTICDVVIVFESALNDPNYPVYESTTTIAANTPGAGYHDQAAVIVHDYVGTSADGRTADTTLLHTYIQEARDADLGWLYFCSGGYNSVTTGPATVGALAAAF</sequence>
<evidence type="ECO:0000313" key="3">
    <source>
        <dbReference type="Proteomes" id="UP001305414"/>
    </source>
</evidence>